<keyword evidence="2" id="KW-1185">Reference proteome</keyword>
<proteinExistence type="predicted"/>
<reference evidence="1 2" key="1">
    <citation type="journal article" date="2019" name="Int. J. Syst. Evol. Microbiol.">
        <title>The Global Catalogue of Microorganisms (GCM) 10K type strain sequencing project: providing services to taxonomists for standard genome sequencing and annotation.</title>
        <authorList>
            <consortium name="The Broad Institute Genomics Platform"/>
            <consortium name="The Broad Institute Genome Sequencing Center for Infectious Disease"/>
            <person name="Wu L."/>
            <person name="Ma J."/>
        </authorList>
    </citation>
    <scope>NUCLEOTIDE SEQUENCE [LARGE SCALE GENOMIC DNA]</scope>
    <source>
        <strain evidence="1 2">CGMCC 1.12543</strain>
    </source>
</reference>
<sequence length="136" mass="15944">MSTSDHPPSDLESVRERLNVVTQETRFALLQDILGHPSELPTLKELDYVNPSKSQTTIRQHLQQLVDAGIVEEVLLPEDRRRNDLPYKFYGISESGRQFLDEHKLLRAQDTLREIYDRVEKTDDIERYETAPRPER</sequence>
<accession>A0ABD5RU90</accession>
<name>A0ABD5RU90_9EURY</name>
<gene>
    <name evidence="1" type="ORF">ACFPYI_21600</name>
</gene>
<dbReference type="RefSeq" id="WP_247421180.1">
    <property type="nucleotide sequence ID" value="NZ_JALLGW010000004.1"/>
</dbReference>
<dbReference type="InterPro" id="IPR036388">
    <property type="entry name" value="WH-like_DNA-bd_sf"/>
</dbReference>
<dbReference type="Gene3D" id="1.10.10.10">
    <property type="entry name" value="Winged helix-like DNA-binding domain superfamily/Winged helix DNA-binding domain"/>
    <property type="match status" value="1"/>
</dbReference>
<dbReference type="EMBL" id="JBHSQH010000009">
    <property type="protein sequence ID" value="MFC5973928.1"/>
    <property type="molecule type" value="Genomic_DNA"/>
</dbReference>
<protein>
    <submittedName>
        <fullName evidence="1">Helix-turn-helix domain-containing protein</fullName>
    </submittedName>
</protein>
<dbReference type="Pfam" id="PF12840">
    <property type="entry name" value="HTH_20"/>
    <property type="match status" value="1"/>
</dbReference>
<evidence type="ECO:0000313" key="2">
    <source>
        <dbReference type="Proteomes" id="UP001596099"/>
    </source>
</evidence>
<comment type="caution">
    <text evidence="1">The sequence shown here is derived from an EMBL/GenBank/DDBJ whole genome shotgun (WGS) entry which is preliminary data.</text>
</comment>
<organism evidence="1 2">
    <name type="scientific">Halomarina salina</name>
    <dbReference type="NCBI Taxonomy" id="1872699"/>
    <lineage>
        <taxon>Archaea</taxon>
        <taxon>Methanobacteriati</taxon>
        <taxon>Methanobacteriota</taxon>
        <taxon>Stenosarchaea group</taxon>
        <taxon>Halobacteria</taxon>
        <taxon>Halobacteriales</taxon>
        <taxon>Natronomonadaceae</taxon>
        <taxon>Halomarina</taxon>
    </lineage>
</organism>
<evidence type="ECO:0000313" key="1">
    <source>
        <dbReference type="EMBL" id="MFC5973928.1"/>
    </source>
</evidence>
<dbReference type="Proteomes" id="UP001596099">
    <property type="component" value="Unassembled WGS sequence"/>
</dbReference>
<dbReference type="AlphaFoldDB" id="A0ABD5RU90"/>
<dbReference type="SUPFAM" id="SSF46785">
    <property type="entry name" value="Winged helix' DNA-binding domain"/>
    <property type="match status" value="1"/>
</dbReference>
<dbReference type="InterPro" id="IPR036390">
    <property type="entry name" value="WH_DNA-bd_sf"/>
</dbReference>